<dbReference type="CDD" id="cd00412">
    <property type="entry name" value="pyrophosphatase"/>
    <property type="match status" value="1"/>
</dbReference>
<evidence type="ECO:0000256" key="4">
    <source>
        <dbReference type="ARBA" id="ARBA00022801"/>
    </source>
</evidence>
<organism evidence="8 9">
    <name type="scientific">Candidatus Roizmanbacteria bacterium CG_4_9_14_0_2_um_filter_39_13</name>
    <dbReference type="NCBI Taxonomy" id="1974839"/>
    <lineage>
        <taxon>Bacteria</taxon>
        <taxon>Candidatus Roizmaniibacteriota</taxon>
    </lineage>
</organism>
<comment type="subunit">
    <text evidence="7">Homohexamer.</text>
</comment>
<dbReference type="GO" id="GO:0005737">
    <property type="term" value="C:cytoplasm"/>
    <property type="evidence" value="ECO:0007669"/>
    <property type="project" value="UniProtKB-SubCell"/>
</dbReference>
<keyword evidence="4 7" id="KW-0378">Hydrolase</keyword>
<dbReference type="HAMAP" id="MF_00209">
    <property type="entry name" value="Inorganic_PPase"/>
    <property type="match status" value="1"/>
</dbReference>
<dbReference type="EMBL" id="PFSC01000160">
    <property type="protein sequence ID" value="PJC30327.1"/>
    <property type="molecule type" value="Genomic_DNA"/>
</dbReference>
<feature type="binding site" evidence="7">
    <location>
        <position position="102"/>
    </location>
    <ligand>
        <name>Mg(2+)</name>
        <dbReference type="ChEBI" id="CHEBI:18420"/>
        <label>1</label>
    </ligand>
</feature>
<feature type="binding site" evidence="7">
    <location>
        <position position="70"/>
    </location>
    <ligand>
        <name>Mg(2+)</name>
        <dbReference type="ChEBI" id="CHEBI:18420"/>
        <label>1</label>
    </ligand>
</feature>
<proteinExistence type="inferred from homology"/>
<dbReference type="NCBIfam" id="NF002317">
    <property type="entry name" value="PRK01250.1"/>
    <property type="match status" value="1"/>
</dbReference>
<evidence type="ECO:0000256" key="3">
    <source>
        <dbReference type="ARBA" id="ARBA00022723"/>
    </source>
</evidence>
<comment type="cofactor">
    <cofactor evidence="1 7">
        <name>Mg(2+)</name>
        <dbReference type="ChEBI" id="CHEBI:18420"/>
    </cofactor>
</comment>
<evidence type="ECO:0000256" key="6">
    <source>
        <dbReference type="ARBA" id="ARBA00047820"/>
    </source>
</evidence>
<dbReference type="FunFam" id="3.90.80.10:FF:000003">
    <property type="entry name" value="Inorganic pyrophosphatase"/>
    <property type="match status" value="1"/>
</dbReference>
<dbReference type="GO" id="GO:0004427">
    <property type="term" value="F:inorganic diphosphate phosphatase activity"/>
    <property type="evidence" value="ECO:0007669"/>
    <property type="project" value="UniProtKB-UniRule"/>
</dbReference>
<dbReference type="GO" id="GO:0000287">
    <property type="term" value="F:magnesium ion binding"/>
    <property type="evidence" value="ECO:0007669"/>
    <property type="project" value="UniProtKB-UniRule"/>
</dbReference>
<sequence>MNLKKLSTGENPPEFINVLIEIPEGSLIKYEIDKESGFMFVDRFHYTSMPYPFNYGFIPNTIAEDGDATDVMVVSSQPLAVGVVIPVRVIGMLEMEDEEGIDTKVIAVPTTKVDPFYAHINDVKDLDEPTLNKIKHFFDHYKELEPNKWVKTREFLGKGEAMKNIEKSLVKSE</sequence>
<evidence type="ECO:0000256" key="5">
    <source>
        <dbReference type="ARBA" id="ARBA00022842"/>
    </source>
</evidence>
<dbReference type="InterPro" id="IPR008162">
    <property type="entry name" value="Pyrophosphatase"/>
</dbReference>
<dbReference type="SUPFAM" id="SSF50324">
    <property type="entry name" value="Inorganic pyrophosphatase"/>
    <property type="match status" value="1"/>
</dbReference>
<comment type="function">
    <text evidence="7">Catalyzes the hydrolysis of inorganic pyrophosphate (PPi) forming two phosphate ions.</text>
</comment>
<feature type="binding site" evidence="7">
    <location>
        <position position="29"/>
    </location>
    <ligand>
        <name>substrate</name>
    </ligand>
</feature>
<comment type="catalytic activity">
    <reaction evidence="6 7">
        <text>diphosphate + H2O = 2 phosphate + H(+)</text>
        <dbReference type="Rhea" id="RHEA:24576"/>
        <dbReference type="ChEBI" id="CHEBI:15377"/>
        <dbReference type="ChEBI" id="CHEBI:15378"/>
        <dbReference type="ChEBI" id="CHEBI:33019"/>
        <dbReference type="ChEBI" id="CHEBI:43474"/>
        <dbReference type="EC" id="3.6.1.1"/>
    </reaction>
</comment>
<feature type="binding site" evidence="7">
    <location>
        <position position="43"/>
    </location>
    <ligand>
        <name>substrate</name>
    </ligand>
</feature>
<evidence type="ECO:0000313" key="9">
    <source>
        <dbReference type="Proteomes" id="UP000231383"/>
    </source>
</evidence>
<evidence type="ECO:0000256" key="7">
    <source>
        <dbReference type="HAMAP-Rule" id="MF_00209"/>
    </source>
</evidence>
<comment type="subcellular location">
    <subcellularLocation>
        <location evidence="7">Cytoplasm</location>
    </subcellularLocation>
</comment>
<dbReference type="PANTHER" id="PTHR10286">
    <property type="entry name" value="INORGANIC PYROPHOSPHATASE"/>
    <property type="match status" value="1"/>
</dbReference>
<keyword evidence="2 7" id="KW-0963">Cytoplasm</keyword>
<feature type="binding site" evidence="7">
    <location>
        <position position="55"/>
    </location>
    <ligand>
        <name>substrate</name>
    </ligand>
</feature>
<dbReference type="GO" id="GO:0006796">
    <property type="term" value="P:phosphate-containing compound metabolic process"/>
    <property type="evidence" value="ECO:0007669"/>
    <property type="project" value="InterPro"/>
</dbReference>
<feature type="binding site" evidence="7">
    <location>
        <position position="70"/>
    </location>
    <ligand>
        <name>Mg(2+)</name>
        <dbReference type="ChEBI" id="CHEBI:18420"/>
        <label>2</label>
    </ligand>
</feature>
<keyword evidence="5 7" id="KW-0460">Magnesium</keyword>
<evidence type="ECO:0000256" key="1">
    <source>
        <dbReference type="ARBA" id="ARBA00001946"/>
    </source>
</evidence>
<dbReference type="InterPro" id="IPR036649">
    <property type="entry name" value="Pyrophosphatase_sf"/>
</dbReference>
<evidence type="ECO:0000313" key="8">
    <source>
        <dbReference type="EMBL" id="PJC30327.1"/>
    </source>
</evidence>
<protein>
    <recommendedName>
        <fullName evidence="7">Inorganic pyrophosphatase</fullName>
        <ecNumber evidence="7">3.6.1.1</ecNumber>
    </recommendedName>
    <alternativeName>
        <fullName evidence="7">Pyrophosphate phospho-hydrolase</fullName>
        <shortName evidence="7">PPase</shortName>
    </alternativeName>
</protein>
<comment type="caution">
    <text evidence="8">The sequence shown here is derived from an EMBL/GenBank/DDBJ whole genome shotgun (WGS) entry which is preliminary data.</text>
</comment>
<evidence type="ECO:0000256" key="2">
    <source>
        <dbReference type="ARBA" id="ARBA00022490"/>
    </source>
</evidence>
<dbReference type="Gene3D" id="3.90.80.10">
    <property type="entry name" value="Inorganic pyrophosphatase"/>
    <property type="match status" value="1"/>
</dbReference>
<comment type="similarity">
    <text evidence="7">Belongs to the PPase family.</text>
</comment>
<keyword evidence="3 7" id="KW-0479">Metal-binding</keyword>
<dbReference type="AlphaFoldDB" id="A0A2M8EWU4"/>
<dbReference type="Pfam" id="PF00719">
    <property type="entry name" value="Pyrophosphatase"/>
    <property type="match status" value="1"/>
</dbReference>
<reference evidence="9" key="1">
    <citation type="submission" date="2017-09" db="EMBL/GenBank/DDBJ databases">
        <title>Depth-based differentiation of microbial function through sediment-hosted aquifers and enrichment of novel symbionts in the deep terrestrial subsurface.</title>
        <authorList>
            <person name="Probst A.J."/>
            <person name="Ladd B."/>
            <person name="Jarett J.K."/>
            <person name="Geller-Mcgrath D.E."/>
            <person name="Sieber C.M.K."/>
            <person name="Emerson J.B."/>
            <person name="Anantharaman K."/>
            <person name="Thomas B.C."/>
            <person name="Malmstrom R."/>
            <person name="Stieglmeier M."/>
            <person name="Klingl A."/>
            <person name="Woyke T."/>
            <person name="Ryan C.M."/>
            <person name="Banfield J.F."/>
        </authorList>
    </citation>
    <scope>NUCLEOTIDE SEQUENCE [LARGE SCALE GENOMIC DNA]</scope>
</reference>
<name>A0A2M8EWU4_9BACT</name>
<gene>
    <name evidence="7" type="primary">ppa</name>
    <name evidence="8" type="ORF">CO051_06325</name>
</gene>
<feature type="binding site" evidence="7">
    <location>
        <position position="141"/>
    </location>
    <ligand>
        <name>substrate</name>
    </ligand>
</feature>
<accession>A0A2M8EWU4</accession>
<dbReference type="Proteomes" id="UP000231383">
    <property type="component" value="Unassembled WGS sequence"/>
</dbReference>
<dbReference type="EC" id="3.6.1.1" evidence="7"/>
<feature type="binding site" evidence="7">
    <location>
        <position position="65"/>
    </location>
    <ligand>
        <name>Mg(2+)</name>
        <dbReference type="ChEBI" id="CHEBI:18420"/>
        <label>1</label>
    </ligand>
</feature>